<gene>
    <name evidence="5" type="ORF">NQZ67_03420</name>
</gene>
<keyword evidence="6" id="KW-1185">Reference proteome</keyword>
<name>A0A9X2MNE7_9BACL</name>
<evidence type="ECO:0000313" key="6">
    <source>
        <dbReference type="Proteomes" id="UP001141950"/>
    </source>
</evidence>
<keyword evidence="4" id="KW-1133">Transmembrane helix</keyword>
<proteinExistence type="inferred from homology"/>
<feature type="transmembrane region" description="Helical" evidence="4">
    <location>
        <begin position="314"/>
        <end position="333"/>
    </location>
</feature>
<comment type="caution">
    <text evidence="5">The sequence shown here is derived from an EMBL/GenBank/DDBJ whole genome shotgun (WGS) entry which is preliminary data.</text>
</comment>
<comment type="similarity">
    <text evidence="1">Belongs to the GerABKA family.</text>
</comment>
<dbReference type="PANTHER" id="PTHR22550:SF5">
    <property type="entry name" value="LEUCINE ZIPPER PROTEIN 4"/>
    <property type="match status" value="1"/>
</dbReference>
<evidence type="ECO:0000256" key="1">
    <source>
        <dbReference type="ARBA" id="ARBA00005278"/>
    </source>
</evidence>
<dbReference type="RefSeq" id="WP_257442787.1">
    <property type="nucleotide sequence ID" value="NZ_JANIPJ010000002.1"/>
</dbReference>
<feature type="compositionally biased region" description="Basic and acidic residues" evidence="3">
    <location>
        <begin position="13"/>
        <end position="25"/>
    </location>
</feature>
<dbReference type="PANTHER" id="PTHR22550">
    <property type="entry name" value="SPORE GERMINATION PROTEIN"/>
    <property type="match status" value="1"/>
</dbReference>
<dbReference type="InterPro" id="IPR004995">
    <property type="entry name" value="Spore_Ger"/>
</dbReference>
<dbReference type="InterPro" id="IPR050768">
    <property type="entry name" value="UPF0353/GerABKA_families"/>
</dbReference>
<reference evidence="5" key="1">
    <citation type="submission" date="2022-08" db="EMBL/GenBank/DDBJ databases">
        <title>The genomic sequence of strain Paenibacillus sp. SCIV0701.</title>
        <authorList>
            <person name="Zhao H."/>
        </authorList>
    </citation>
    <scope>NUCLEOTIDE SEQUENCE</scope>
    <source>
        <strain evidence="5">SCIV0701</strain>
    </source>
</reference>
<dbReference type="Pfam" id="PF03323">
    <property type="entry name" value="GerA"/>
    <property type="match status" value="1"/>
</dbReference>
<feature type="transmembrane region" description="Helical" evidence="4">
    <location>
        <begin position="437"/>
        <end position="465"/>
    </location>
</feature>
<protein>
    <submittedName>
        <fullName evidence="5">Spore germination protein</fullName>
    </submittedName>
</protein>
<evidence type="ECO:0000256" key="3">
    <source>
        <dbReference type="SAM" id="MobiDB-lite"/>
    </source>
</evidence>
<evidence type="ECO:0000256" key="4">
    <source>
        <dbReference type="SAM" id="Phobius"/>
    </source>
</evidence>
<dbReference type="PIRSF" id="PIRSF005690">
    <property type="entry name" value="GerBA"/>
    <property type="match status" value="1"/>
</dbReference>
<dbReference type="AlphaFoldDB" id="A0A9X2MNE7"/>
<dbReference type="GO" id="GO:0009847">
    <property type="term" value="P:spore germination"/>
    <property type="evidence" value="ECO:0007669"/>
    <property type="project" value="InterPro"/>
</dbReference>
<accession>A0A9X2MNE7</accession>
<sequence>MRKRIYLSQQNTRSKDEANEKDHKPLSKQLQQNVDYIHYRLHSPGDLITKEIELGESGLSCVIMNLDGMIDKTIVHQQLMKPMIAFGSQLDAESLADPERIVKRLKDEVLPTEEVLSIYRMDDALYAILSGDTCLFLNGTGHALVIGTKGWLRRSIEEPQTESTIRGPKDGFTEDIRTNSSLIRRRIKDSDLRMDSHLIGSRGRREVMVAYMQDIVNPKLVDEVKKRLLSIQIDDVEGSGYIEQWISDSFLSPFPQILNTERPDRFAASLLQGRVGLLVDGTPFQLVMPISISDAFKSPEDYYQHWLLSSLIRALRYISTFVATFLPGFYIALAEYHHGMIPSNIAFSIASAREGVPFPVFIEAMLMEATLEILREAGVRLPKPIGQTIGIVGGLVIGEAAVSAGLVSPVMVIVVAVTAIASFTLPSYSFGIVTRILRFFIMMLASVLGLFGVILGFLIICIHLVNLKSFGLPYLTPISPLFLSDWKDLILRAPVTFIRKRPEMLQTEDKNRLND</sequence>
<feature type="region of interest" description="Disordered" evidence="3">
    <location>
        <begin position="1"/>
        <end position="27"/>
    </location>
</feature>
<organism evidence="5 6">
    <name type="scientific">Paenibacillus soyae</name>
    <dbReference type="NCBI Taxonomy" id="2969249"/>
    <lineage>
        <taxon>Bacteria</taxon>
        <taxon>Bacillati</taxon>
        <taxon>Bacillota</taxon>
        <taxon>Bacilli</taxon>
        <taxon>Bacillales</taxon>
        <taxon>Paenibacillaceae</taxon>
        <taxon>Paenibacillus</taxon>
    </lineage>
</organism>
<evidence type="ECO:0000313" key="5">
    <source>
        <dbReference type="EMBL" id="MCR2802923.1"/>
    </source>
</evidence>
<feature type="transmembrane region" description="Helical" evidence="4">
    <location>
        <begin position="406"/>
        <end position="425"/>
    </location>
</feature>
<evidence type="ECO:0000256" key="2">
    <source>
        <dbReference type="ARBA" id="ARBA00023136"/>
    </source>
</evidence>
<dbReference type="GO" id="GO:0016020">
    <property type="term" value="C:membrane"/>
    <property type="evidence" value="ECO:0007669"/>
    <property type="project" value="InterPro"/>
</dbReference>
<dbReference type="Proteomes" id="UP001141950">
    <property type="component" value="Unassembled WGS sequence"/>
</dbReference>
<dbReference type="EMBL" id="JANIPJ010000002">
    <property type="protein sequence ID" value="MCR2802923.1"/>
    <property type="molecule type" value="Genomic_DNA"/>
</dbReference>
<keyword evidence="2 4" id="KW-0472">Membrane</keyword>
<keyword evidence="4" id="KW-0812">Transmembrane</keyword>